<feature type="region of interest" description="Disordered" evidence="1">
    <location>
        <begin position="1"/>
        <end position="27"/>
    </location>
</feature>
<accession>A0ABR9JUZ1</accession>
<dbReference type="RefSeq" id="WP_192760768.1">
    <property type="nucleotide sequence ID" value="NZ_JADBDZ010000001.1"/>
</dbReference>
<dbReference type="Proteomes" id="UP000627838">
    <property type="component" value="Unassembled WGS sequence"/>
</dbReference>
<proteinExistence type="predicted"/>
<feature type="compositionally biased region" description="Gly residues" evidence="1">
    <location>
        <begin position="16"/>
        <end position="25"/>
    </location>
</feature>
<name>A0ABR9JUZ1_9ACTN</name>
<sequence>MDGVHGSEQSSVYHGEGPGTSGGGRPRAFVLVREGLDADDAVVREIVAYGIALPDGGAATVPAEGCSFGRWISPESAARRLDAEVDWG</sequence>
<protein>
    <submittedName>
        <fullName evidence="2">Uncharacterized protein</fullName>
    </submittedName>
</protein>
<evidence type="ECO:0000313" key="2">
    <source>
        <dbReference type="EMBL" id="MBE1534381.1"/>
    </source>
</evidence>
<evidence type="ECO:0000256" key="1">
    <source>
        <dbReference type="SAM" id="MobiDB-lite"/>
    </source>
</evidence>
<dbReference type="EMBL" id="JADBDZ010000001">
    <property type="protein sequence ID" value="MBE1534381.1"/>
    <property type="molecule type" value="Genomic_DNA"/>
</dbReference>
<gene>
    <name evidence="2" type="ORF">H4W34_004214</name>
</gene>
<evidence type="ECO:0000313" key="3">
    <source>
        <dbReference type="Proteomes" id="UP000627838"/>
    </source>
</evidence>
<organism evidence="2 3">
    <name type="scientific">Actinomadura algeriensis</name>
    <dbReference type="NCBI Taxonomy" id="1679523"/>
    <lineage>
        <taxon>Bacteria</taxon>
        <taxon>Bacillati</taxon>
        <taxon>Actinomycetota</taxon>
        <taxon>Actinomycetes</taxon>
        <taxon>Streptosporangiales</taxon>
        <taxon>Thermomonosporaceae</taxon>
        <taxon>Actinomadura</taxon>
    </lineage>
</organism>
<keyword evidence="3" id="KW-1185">Reference proteome</keyword>
<reference evidence="2 3" key="1">
    <citation type="submission" date="2020-10" db="EMBL/GenBank/DDBJ databases">
        <title>Sequencing the genomes of 1000 actinobacteria strains.</title>
        <authorList>
            <person name="Klenk H.-P."/>
        </authorList>
    </citation>
    <scope>NUCLEOTIDE SEQUENCE [LARGE SCALE GENOMIC DNA]</scope>
    <source>
        <strain evidence="2 3">DSM 46744</strain>
    </source>
</reference>
<comment type="caution">
    <text evidence="2">The sequence shown here is derived from an EMBL/GenBank/DDBJ whole genome shotgun (WGS) entry which is preliminary data.</text>
</comment>